<accession>A0A0U2WIG3</accession>
<name>A0A0U2WIG3_9GAMM</name>
<protein>
    <submittedName>
        <fullName evidence="1">Uncharacterized protein</fullName>
    </submittedName>
</protein>
<dbReference type="Proteomes" id="UP000065261">
    <property type="component" value="Chromosome I"/>
</dbReference>
<evidence type="ECO:0000313" key="1">
    <source>
        <dbReference type="EMBL" id="ALS33066.1"/>
    </source>
</evidence>
<dbReference type="AlphaFoldDB" id="A0A0U2WIG3"/>
<reference evidence="1 2" key="1">
    <citation type="submission" date="2015-03" db="EMBL/GenBank/DDBJ databases">
        <authorList>
            <person name="Murphy D."/>
        </authorList>
    </citation>
    <scope>NUCLEOTIDE SEQUENCE [LARGE SCALE GENOMIC DNA]</scope>
    <source>
        <strain evidence="1 2">KMM 520</strain>
    </source>
</reference>
<dbReference type="EMBL" id="CP011034">
    <property type="protein sequence ID" value="ALS33066.1"/>
    <property type="molecule type" value="Genomic_DNA"/>
</dbReference>
<gene>
    <name evidence="1" type="ORF">PTRA_a1926</name>
</gene>
<organism evidence="1">
    <name type="scientific">Pseudoalteromonas translucida KMM 520</name>
    <dbReference type="NCBI Taxonomy" id="1315283"/>
    <lineage>
        <taxon>Bacteria</taxon>
        <taxon>Pseudomonadati</taxon>
        <taxon>Pseudomonadota</taxon>
        <taxon>Gammaproteobacteria</taxon>
        <taxon>Alteromonadales</taxon>
        <taxon>Pseudoalteromonadaceae</taxon>
        <taxon>Pseudoalteromonas</taxon>
    </lineage>
</organism>
<proteinExistence type="predicted"/>
<sequence>MINDDVDEKTNAALSGQKLWVIMCSEEKRNPLFLFRLNALLCVYLT</sequence>
<dbReference type="KEGG" id="ptn:PTRA_a1926"/>
<evidence type="ECO:0000313" key="2">
    <source>
        <dbReference type="Proteomes" id="UP000065261"/>
    </source>
</evidence>